<dbReference type="Proteomes" id="UP001367676">
    <property type="component" value="Unassembled WGS sequence"/>
</dbReference>
<dbReference type="AlphaFoldDB" id="A0AAN9T6N3"/>
<reference evidence="1 2" key="1">
    <citation type="submission" date="2024-03" db="EMBL/GenBank/DDBJ databases">
        <title>Adaptation during the transition from Ophiocordyceps entomopathogen to insect associate is accompanied by gene loss and intensified selection.</title>
        <authorList>
            <person name="Ward C.M."/>
            <person name="Onetto C.A."/>
            <person name="Borneman A.R."/>
        </authorList>
    </citation>
    <scope>NUCLEOTIDE SEQUENCE [LARGE SCALE GENOMIC DNA]</scope>
    <source>
        <strain evidence="1">AWRI1</strain>
        <tissue evidence="1">Single Adult Female</tissue>
    </source>
</reference>
<protein>
    <submittedName>
        <fullName evidence="1">Uncharacterized protein</fullName>
    </submittedName>
</protein>
<keyword evidence="2" id="KW-1185">Reference proteome</keyword>
<gene>
    <name evidence="1" type="ORF">V9T40_014800</name>
</gene>
<proteinExistence type="predicted"/>
<organism evidence="1 2">
    <name type="scientific">Parthenolecanium corni</name>
    <dbReference type="NCBI Taxonomy" id="536013"/>
    <lineage>
        <taxon>Eukaryota</taxon>
        <taxon>Metazoa</taxon>
        <taxon>Ecdysozoa</taxon>
        <taxon>Arthropoda</taxon>
        <taxon>Hexapoda</taxon>
        <taxon>Insecta</taxon>
        <taxon>Pterygota</taxon>
        <taxon>Neoptera</taxon>
        <taxon>Paraneoptera</taxon>
        <taxon>Hemiptera</taxon>
        <taxon>Sternorrhyncha</taxon>
        <taxon>Coccoidea</taxon>
        <taxon>Coccidae</taxon>
        <taxon>Parthenolecanium</taxon>
    </lineage>
</organism>
<sequence>MVKIFLLVSWISKPIFICRLDFLIVSWIATCLIDCLNFRQDVSFFVQLSRFSSSCLNFRPGVSIFVQLSQFSSSYLNFRPAISIFVQLSQFSYSCEISVDMEVFEVAEPESESPI</sequence>
<accession>A0AAN9T6N3</accession>
<comment type="caution">
    <text evidence="1">The sequence shown here is derived from an EMBL/GenBank/DDBJ whole genome shotgun (WGS) entry which is preliminary data.</text>
</comment>
<dbReference type="EMBL" id="JBBCAQ010000041">
    <property type="protein sequence ID" value="KAK7571196.1"/>
    <property type="molecule type" value="Genomic_DNA"/>
</dbReference>
<evidence type="ECO:0000313" key="1">
    <source>
        <dbReference type="EMBL" id="KAK7571196.1"/>
    </source>
</evidence>
<name>A0AAN9T6N3_9HEMI</name>
<evidence type="ECO:0000313" key="2">
    <source>
        <dbReference type="Proteomes" id="UP001367676"/>
    </source>
</evidence>